<keyword evidence="3" id="KW-1185">Reference proteome</keyword>
<dbReference type="Proteomes" id="UP000609064">
    <property type="component" value="Unassembled WGS sequence"/>
</dbReference>
<sequence>MAWYNLDKLLPIDYVEGIVQLANKISFTYQLLAVLSLVLLLFPFFFYHKETLAVALGTYYAFLLIATIFGNFPVMIMGYGVSPIIGYSIGLFRIIAQMEDNKQI</sequence>
<accession>A0A916Z2N1</accession>
<name>A0A916Z2N1_9BACT</name>
<keyword evidence="1" id="KW-0812">Transmembrane</keyword>
<proteinExistence type="predicted"/>
<gene>
    <name evidence="2" type="ORF">GCM10011514_39690</name>
</gene>
<keyword evidence="1" id="KW-1133">Transmembrane helix</keyword>
<organism evidence="2 3">
    <name type="scientific">Emticicia aquatilis</name>
    <dbReference type="NCBI Taxonomy" id="1537369"/>
    <lineage>
        <taxon>Bacteria</taxon>
        <taxon>Pseudomonadati</taxon>
        <taxon>Bacteroidota</taxon>
        <taxon>Cytophagia</taxon>
        <taxon>Cytophagales</taxon>
        <taxon>Leadbetterellaceae</taxon>
        <taxon>Emticicia</taxon>
    </lineage>
</organism>
<evidence type="ECO:0000313" key="3">
    <source>
        <dbReference type="Proteomes" id="UP000609064"/>
    </source>
</evidence>
<feature type="transmembrane region" description="Helical" evidence="1">
    <location>
        <begin position="52"/>
        <end position="70"/>
    </location>
</feature>
<reference evidence="2" key="2">
    <citation type="submission" date="2020-09" db="EMBL/GenBank/DDBJ databases">
        <authorList>
            <person name="Sun Q."/>
            <person name="Zhou Y."/>
        </authorList>
    </citation>
    <scope>NUCLEOTIDE SEQUENCE</scope>
    <source>
        <strain evidence="2">CGMCC 1.15958</strain>
    </source>
</reference>
<keyword evidence="1" id="KW-0472">Membrane</keyword>
<feature type="transmembrane region" description="Helical" evidence="1">
    <location>
        <begin position="76"/>
        <end position="96"/>
    </location>
</feature>
<protein>
    <submittedName>
        <fullName evidence="2">Uncharacterized protein</fullName>
    </submittedName>
</protein>
<evidence type="ECO:0000313" key="2">
    <source>
        <dbReference type="EMBL" id="GGD71647.1"/>
    </source>
</evidence>
<evidence type="ECO:0000256" key="1">
    <source>
        <dbReference type="SAM" id="Phobius"/>
    </source>
</evidence>
<reference evidence="2" key="1">
    <citation type="journal article" date="2014" name="Int. J. Syst. Evol. Microbiol.">
        <title>Complete genome sequence of Corynebacterium casei LMG S-19264T (=DSM 44701T), isolated from a smear-ripened cheese.</title>
        <authorList>
            <consortium name="US DOE Joint Genome Institute (JGI-PGF)"/>
            <person name="Walter F."/>
            <person name="Albersmeier A."/>
            <person name="Kalinowski J."/>
            <person name="Ruckert C."/>
        </authorList>
    </citation>
    <scope>NUCLEOTIDE SEQUENCE</scope>
    <source>
        <strain evidence="2">CGMCC 1.15958</strain>
    </source>
</reference>
<dbReference type="EMBL" id="BMKK01000009">
    <property type="protein sequence ID" value="GGD71647.1"/>
    <property type="molecule type" value="Genomic_DNA"/>
</dbReference>
<comment type="caution">
    <text evidence="2">The sequence shown here is derived from an EMBL/GenBank/DDBJ whole genome shotgun (WGS) entry which is preliminary data.</text>
</comment>
<feature type="transmembrane region" description="Helical" evidence="1">
    <location>
        <begin position="27"/>
        <end position="45"/>
    </location>
</feature>
<dbReference type="AlphaFoldDB" id="A0A916Z2N1"/>